<feature type="region of interest" description="Disordered" evidence="2">
    <location>
        <begin position="1"/>
        <end position="32"/>
    </location>
</feature>
<dbReference type="InterPro" id="IPR009730">
    <property type="entry name" value="MFAP1_C"/>
</dbReference>
<feature type="compositionally biased region" description="Basic and acidic residues" evidence="2">
    <location>
        <begin position="10"/>
        <end position="19"/>
    </location>
</feature>
<dbReference type="InterPro" id="IPR033194">
    <property type="entry name" value="MFAP1"/>
</dbReference>
<evidence type="ECO:0000313" key="4">
    <source>
        <dbReference type="EMBL" id="GMT28602.1"/>
    </source>
</evidence>
<evidence type="ECO:0000256" key="2">
    <source>
        <dbReference type="SAM" id="MobiDB-lite"/>
    </source>
</evidence>
<evidence type="ECO:0000313" key="5">
    <source>
        <dbReference type="Proteomes" id="UP001432322"/>
    </source>
</evidence>
<feature type="region of interest" description="Disordered" evidence="2">
    <location>
        <begin position="56"/>
        <end position="156"/>
    </location>
</feature>
<dbReference type="Pfam" id="PF06991">
    <property type="entry name" value="MFAP1"/>
    <property type="match status" value="1"/>
</dbReference>
<proteinExistence type="inferred from homology"/>
<dbReference type="Proteomes" id="UP001432322">
    <property type="component" value="Unassembled WGS sequence"/>
</dbReference>
<reference evidence="4" key="1">
    <citation type="submission" date="2023-10" db="EMBL/GenBank/DDBJ databases">
        <title>Genome assembly of Pristionchus species.</title>
        <authorList>
            <person name="Yoshida K."/>
            <person name="Sommer R.J."/>
        </authorList>
    </citation>
    <scope>NUCLEOTIDE SEQUENCE</scope>
    <source>
        <strain evidence="4">RS5133</strain>
    </source>
</reference>
<evidence type="ECO:0000259" key="3">
    <source>
        <dbReference type="Pfam" id="PF06991"/>
    </source>
</evidence>
<protein>
    <recommendedName>
        <fullName evidence="3">Micro-fibrillar-associated protein 1 C-terminal domain-containing protein</fullName>
    </recommendedName>
</protein>
<name>A0AAV5WF78_9BILA</name>
<dbReference type="PANTHER" id="PTHR15327">
    <property type="entry name" value="MICROFIBRIL-ASSOCIATED PROTEIN"/>
    <property type="match status" value="1"/>
</dbReference>
<feature type="compositionally biased region" description="Acidic residues" evidence="2">
    <location>
        <begin position="180"/>
        <end position="203"/>
    </location>
</feature>
<feature type="region of interest" description="Disordered" evidence="2">
    <location>
        <begin position="169"/>
        <end position="209"/>
    </location>
</feature>
<gene>
    <name evidence="4" type="ORF">PFISCL1PPCAC_19899</name>
</gene>
<dbReference type="AlphaFoldDB" id="A0AAV5WF78"/>
<comment type="similarity">
    <text evidence="1">Belongs to the MFAP1 family.</text>
</comment>
<organism evidence="4 5">
    <name type="scientific">Pristionchus fissidentatus</name>
    <dbReference type="NCBI Taxonomy" id="1538716"/>
    <lineage>
        <taxon>Eukaryota</taxon>
        <taxon>Metazoa</taxon>
        <taxon>Ecdysozoa</taxon>
        <taxon>Nematoda</taxon>
        <taxon>Chromadorea</taxon>
        <taxon>Rhabditida</taxon>
        <taxon>Rhabditina</taxon>
        <taxon>Diplogasteromorpha</taxon>
        <taxon>Diplogasteroidea</taxon>
        <taxon>Neodiplogasteridae</taxon>
        <taxon>Pristionchus</taxon>
    </lineage>
</organism>
<evidence type="ECO:0000256" key="1">
    <source>
        <dbReference type="ARBA" id="ARBA00008155"/>
    </source>
</evidence>
<feature type="domain" description="Micro-fibrillar-associated protein 1 C-terminal" evidence="3">
    <location>
        <begin position="197"/>
        <end position="412"/>
    </location>
</feature>
<comment type="caution">
    <text evidence="4">The sequence shown here is derived from an EMBL/GenBank/DDBJ whole genome shotgun (WGS) entry which is preliminary data.</text>
</comment>
<feature type="compositionally biased region" description="Basic and acidic residues" evidence="2">
    <location>
        <begin position="132"/>
        <end position="144"/>
    </location>
</feature>
<feature type="non-terminal residue" evidence="4">
    <location>
        <position position="1"/>
    </location>
</feature>
<sequence length="453" mass="53458">SVDDMGDFVPKFEQRDEGTRGLGHARLGTGGAIPVMNEKGQIVMQKVKVQRYMAGKAPAFATRSDSDSESPDEEASKMEDTHEPRDRIRERIKESRFHRDVGEAEIIAKEYSSEEDEDKLEGRKERARARRRDMDEEERSRRLEEDGDESDDDIERKRRIMKERILKKELEEMTVKDEVAENEEEGDEEESEYSSSEEEEDEDTLPRLKPVFVRKKDRITLIEAEKEQKKVEELKIEDDRRAEEKKRESVRLVHDILKEEEEAAARNTKKDEHDLECIKTDDENEELAYEEWKLREMKRLKRNREERESSAKERAELERVHNMSEEERRAYLRANPKMITNKADKGKYKFLQKYFHRGAFFLDEEDQVYTRDFNEATLDDKFDKTVLPKVMQVKDFGKASRSKWTHLTSEDTTEHQGAWFSATAMNVNFSNKQAAGMKQVFERPPAKKRKTNN</sequence>
<feature type="region of interest" description="Disordered" evidence="2">
    <location>
        <begin position="302"/>
        <end position="321"/>
    </location>
</feature>
<accession>A0AAV5WF78</accession>
<feature type="compositionally biased region" description="Basic and acidic residues" evidence="2">
    <location>
        <begin position="169"/>
        <end position="179"/>
    </location>
</feature>
<feature type="compositionally biased region" description="Basic and acidic residues" evidence="2">
    <location>
        <begin position="74"/>
        <end position="112"/>
    </location>
</feature>
<keyword evidence="5" id="KW-1185">Reference proteome</keyword>
<dbReference type="EMBL" id="BTSY01000005">
    <property type="protein sequence ID" value="GMT28602.1"/>
    <property type="molecule type" value="Genomic_DNA"/>
</dbReference>